<feature type="region of interest" description="Disordered" evidence="1">
    <location>
        <begin position="334"/>
        <end position="358"/>
    </location>
</feature>
<evidence type="ECO:0000313" key="3">
    <source>
        <dbReference type="Proteomes" id="UP000075544"/>
    </source>
</evidence>
<reference evidence="2 3" key="1">
    <citation type="journal article" date="2016" name="Sci. Rep.">
        <title>Genomic and phenotypic characterization of the species Acinetobacter venetianus.</title>
        <authorList>
            <person name="Fondi M."/>
            <person name="Maida I."/>
            <person name="Perrin E."/>
            <person name="Orlandini V."/>
            <person name="La Torre L."/>
            <person name="Bosi E."/>
            <person name="Negroni A."/>
            <person name="Zanaroli G."/>
            <person name="Fava F."/>
            <person name="Decorosi F."/>
            <person name="Giovannetti L."/>
            <person name="Viti C."/>
            <person name="Vaneechoutte M."/>
            <person name="Dijkshoorn L."/>
            <person name="Fani R."/>
        </authorList>
    </citation>
    <scope>NUCLEOTIDE SEQUENCE [LARGE SCALE GENOMIC DNA]</scope>
    <source>
        <strain evidence="2 3">LUH13518</strain>
    </source>
</reference>
<proteinExistence type="predicted"/>
<accession>A0A150HXD5</accession>
<dbReference type="RefSeq" id="WP_061524239.1">
    <property type="nucleotide sequence ID" value="NZ_JRHX01000032.1"/>
</dbReference>
<feature type="region of interest" description="Disordered" evidence="1">
    <location>
        <begin position="27"/>
        <end position="64"/>
    </location>
</feature>
<dbReference type="PATRIC" id="fig|52133.19.peg.1027"/>
<dbReference type="AlphaFoldDB" id="A0A150HXD5"/>
<feature type="compositionally biased region" description="Basic residues" evidence="1">
    <location>
        <begin position="39"/>
        <end position="49"/>
    </location>
</feature>
<feature type="compositionally biased region" description="Basic and acidic residues" evidence="1">
    <location>
        <begin position="271"/>
        <end position="283"/>
    </location>
</feature>
<feature type="compositionally biased region" description="Polar residues" evidence="1">
    <location>
        <begin position="237"/>
        <end position="246"/>
    </location>
</feature>
<feature type="compositionally biased region" description="Low complexity" evidence="1">
    <location>
        <begin position="28"/>
        <end position="38"/>
    </location>
</feature>
<evidence type="ECO:0000313" key="2">
    <source>
        <dbReference type="EMBL" id="KXZ71854.1"/>
    </source>
</evidence>
<sequence>MSTIIIVLLVIVLVVAIVLKKRGDNQNAAAPKKGTAGKATKKATAKKTSRTTLAREEQEAAPQVTTAISDSLREKIEQQIQERNFQAAEAQINQALKQDNSQHELYLFLLDIHLAQKDDFAIDQLIKHVHALKLEDIAHAAEAKKSEYEKNKQPDSIDFHSNSSNFNQRPTTTEAAAPQNNTADFDALVQAPSNQSFDDLQTEYVAPVEEEKPAEPAPEVQPLDFNFSFEQKETQVPEASSNPVESETTEIKEQTPLEFSFRLEPNTATPEETKVEEEAKTESDFNFSLETVAEPAEASKVEEAPSLDFSFEPTTQTPVDQPETIAEKTEFSFDLAEPAPVATEQTTELTTSEPATQVSSVISNDPLVQSFPDLQQLNEAQLNLDLAEQYIELGAYESARTLLQNSQSIFDADQQQSSEKLLNKIAS</sequence>
<evidence type="ECO:0008006" key="4">
    <source>
        <dbReference type="Google" id="ProtNLM"/>
    </source>
</evidence>
<dbReference type="EMBL" id="JRHX01000032">
    <property type="protein sequence ID" value="KXZ71854.1"/>
    <property type="molecule type" value="Genomic_DNA"/>
</dbReference>
<gene>
    <name evidence="2" type="ORF">AVENLUH13518_01002</name>
</gene>
<comment type="caution">
    <text evidence="2">The sequence shown here is derived from an EMBL/GenBank/DDBJ whole genome shotgun (WGS) entry which is preliminary data.</text>
</comment>
<protein>
    <recommendedName>
        <fullName evidence="4">FimV domain-containing protein</fullName>
    </recommendedName>
</protein>
<organism evidence="2 3">
    <name type="scientific">Acinetobacter venetianus</name>
    <dbReference type="NCBI Taxonomy" id="52133"/>
    <lineage>
        <taxon>Bacteria</taxon>
        <taxon>Pseudomonadati</taxon>
        <taxon>Pseudomonadota</taxon>
        <taxon>Gammaproteobacteria</taxon>
        <taxon>Moraxellales</taxon>
        <taxon>Moraxellaceae</taxon>
        <taxon>Acinetobacter</taxon>
    </lineage>
</organism>
<feature type="compositionally biased region" description="Basic and acidic residues" evidence="1">
    <location>
        <begin position="145"/>
        <end position="158"/>
    </location>
</feature>
<feature type="compositionally biased region" description="Polar residues" evidence="1">
    <location>
        <begin position="159"/>
        <end position="175"/>
    </location>
</feature>
<evidence type="ECO:0000256" key="1">
    <source>
        <dbReference type="SAM" id="MobiDB-lite"/>
    </source>
</evidence>
<feature type="region of interest" description="Disordered" evidence="1">
    <location>
        <begin position="145"/>
        <end position="175"/>
    </location>
</feature>
<dbReference type="InterPro" id="IPR038440">
    <property type="entry name" value="FimV_C_sf"/>
</dbReference>
<feature type="region of interest" description="Disordered" evidence="1">
    <location>
        <begin position="232"/>
        <end position="320"/>
    </location>
</feature>
<name>A0A150HXD5_9GAMM</name>
<feature type="compositionally biased region" description="Polar residues" evidence="1">
    <location>
        <begin position="343"/>
        <end position="358"/>
    </location>
</feature>
<dbReference type="Proteomes" id="UP000075544">
    <property type="component" value="Unassembled WGS sequence"/>
</dbReference>
<dbReference type="Gene3D" id="1.20.58.2200">
    <property type="match status" value="1"/>
</dbReference>